<feature type="domain" description="RGS" evidence="3">
    <location>
        <begin position="192"/>
        <end position="310"/>
    </location>
</feature>
<dbReference type="PANTHER" id="PTHR10845">
    <property type="entry name" value="REGULATOR OF G PROTEIN SIGNALING"/>
    <property type="match status" value="1"/>
</dbReference>
<dbReference type="Gene3D" id="1.10.167.10">
    <property type="entry name" value="Regulator of G-protein Signalling 4, domain 2"/>
    <property type="match status" value="1"/>
</dbReference>
<dbReference type="PROSITE" id="PS50132">
    <property type="entry name" value="RGS"/>
    <property type="match status" value="1"/>
</dbReference>
<feature type="compositionally biased region" description="Polar residues" evidence="1">
    <location>
        <begin position="119"/>
        <end position="134"/>
    </location>
</feature>
<feature type="transmembrane region" description="Helical" evidence="2">
    <location>
        <begin position="163"/>
        <end position="183"/>
    </location>
</feature>
<dbReference type="EMBL" id="JAOAOG010000136">
    <property type="protein sequence ID" value="KAJ6246219.1"/>
    <property type="molecule type" value="Genomic_DNA"/>
</dbReference>
<dbReference type="PANTHER" id="PTHR10845:SF192">
    <property type="entry name" value="DOUBLE HIT, ISOFORM B"/>
    <property type="match status" value="1"/>
</dbReference>
<proteinExistence type="predicted"/>
<dbReference type="InterPro" id="IPR016137">
    <property type="entry name" value="RGS"/>
</dbReference>
<keyword evidence="2" id="KW-1133">Transmembrane helix</keyword>
<evidence type="ECO:0000256" key="2">
    <source>
        <dbReference type="SAM" id="Phobius"/>
    </source>
</evidence>
<evidence type="ECO:0000256" key="1">
    <source>
        <dbReference type="SAM" id="MobiDB-lite"/>
    </source>
</evidence>
<evidence type="ECO:0000313" key="4">
    <source>
        <dbReference type="EMBL" id="KAJ6246219.1"/>
    </source>
</evidence>
<dbReference type="Pfam" id="PF00615">
    <property type="entry name" value="RGS"/>
    <property type="match status" value="1"/>
</dbReference>
<reference evidence="4" key="1">
    <citation type="submission" date="2022-08" db="EMBL/GenBank/DDBJ databases">
        <title>Novel sulfate-reducing endosymbionts in the free-living metamonad Anaeramoeba.</title>
        <authorList>
            <person name="Jerlstrom-Hultqvist J."/>
            <person name="Cepicka I."/>
            <person name="Gallot-Lavallee L."/>
            <person name="Salas-Leiva D."/>
            <person name="Curtis B.A."/>
            <person name="Zahonova K."/>
            <person name="Pipaliya S."/>
            <person name="Dacks J."/>
            <person name="Roger A.J."/>
        </authorList>
    </citation>
    <scope>NUCLEOTIDE SEQUENCE</scope>
    <source>
        <strain evidence="4">Schooner1</strain>
    </source>
</reference>
<keyword evidence="2" id="KW-0472">Membrane</keyword>
<dbReference type="InterPro" id="IPR044926">
    <property type="entry name" value="RGS_subdomain_2"/>
</dbReference>
<keyword evidence="5" id="KW-1185">Reference proteome</keyword>
<dbReference type="PRINTS" id="PR01301">
    <property type="entry name" value="RGSPROTEIN"/>
</dbReference>
<feature type="compositionally biased region" description="Acidic residues" evidence="1">
    <location>
        <begin position="105"/>
        <end position="117"/>
    </location>
</feature>
<feature type="compositionally biased region" description="Low complexity" evidence="1">
    <location>
        <begin position="76"/>
        <end position="87"/>
    </location>
</feature>
<dbReference type="SMART" id="SM00315">
    <property type="entry name" value="RGS"/>
    <property type="match status" value="1"/>
</dbReference>
<sequence length="329" mass="38524">MAENNSDWVVVYGATHEEAKKFKYSQLEKQRKKRKRIYSGLSFLHKTKKNQNEQNINNDILLNDVISDEVLDEIDTSSTSSSTNSTNETKEKDKKKQKNNSNDNFNDEEDSNNEIEDIGNSNQDSFNNKVNQDQDINEETSESGDENLNYYIKHRARTTNRSIIIICILLFTFHLTLALITYYSSSDYRDKDVGTILENPIPLEYFKKFCINDFCVENIMFWLSVGNFKELVEEEERKEAFDECINLFIRNGARYQINISYSNKNTLLSLPDENKGEVGIFDKARKEIYNLMQRNTFVEFIGSSVWKEMIIKLKEDKQIQLINRYSTLV</sequence>
<gene>
    <name evidence="4" type="ORF">M0813_19357</name>
</gene>
<comment type="caution">
    <text evidence="4">The sequence shown here is derived from an EMBL/GenBank/DDBJ whole genome shotgun (WGS) entry which is preliminary data.</text>
</comment>
<evidence type="ECO:0000313" key="5">
    <source>
        <dbReference type="Proteomes" id="UP001150062"/>
    </source>
</evidence>
<dbReference type="Proteomes" id="UP001150062">
    <property type="component" value="Unassembled WGS sequence"/>
</dbReference>
<organism evidence="4 5">
    <name type="scientific">Anaeramoeba flamelloides</name>
    <dbReference type="NCBI Taxonomy" id="1746091"/>
    <lineage>
        <taxon>Eukaryota</taxon>
        <taxon>Metamonada</taxon>
        <taxon>Anaeramoebidae</taxon>
        <taxon>Anaeramoeba</taxon>
    </lineage>
</organism>
<dbReference type="InterPro" id="IPR036305">
    <property type="entry name" value="RGS_sf"/>
</dbReference>
<evidence type="ECO:0000259" key="3">
    <source>
        <dbReference type="PROSITE" id="PS50132"/>
    </source>
</evidence>
<accession>A0ABQ8YNN9</accession>
<feature type="region of interest" description="Disordered" evidence="1">
    <location>
        <begin position="75"/>
        <end position="142"/>
    </location>
</feature>
<keyword evidence="2" id="KW-0812">Transmembrane</keyword>
<protein>
    <submittedName>
        <fullName evidence="4">Regulator of g protein signaling</fullName>
    </submittedName>
</protein>
<name>A0ABQ8YNN9_9EUKA</name>
<dbReference type="SUPFAM" id="SSF48097">
    <property type="entry name" value="Regulator of G-protein signaling, RGS"/>
    <property type="match status" value="1"/>
</dbReference>